<dbReference type="Proteomes" id="UP000310066">
    <property type="component" value="Unassembled WGS sequence"/>
</dbReference>
<organism evidence="4 5">
    <name type="scientific">Friedmanniomyces endolithicus</name>
    <dbReference type="NCBI Taxonomy" id="329885"/>
    <lineage>
        <taxon>Eukaryota</taxon>
        <taxon>Fungi</taxon>
        <taxon>Dikarya</taxon>
        <taxon>Ascomycota</taxon>
        <taxon>Pezizomycotina</taxon>
        <taxon>Dothideomycetes</taxon>
        <taxon>Dothideomycetidae</taxon>
        <taxon>Mycosphaerellales</taxon>
        <taxon>Teratosphaeriaceae</taxon>
        <taxon>Friedmanniomyces</taxon>
    </lineage>
</organism>
<dbReference type="OrthoDB" id="3512845at2759"/>
<reference evidence="4 5" key="1">
    <citation type="submission" date="2017-03" db="EMBL/GenBank/DDBJ databases">
        <title>Genomes of endolithic fungi from Antarctica.</title>
        <authorList>
            <person name="Coleine C."/>
            <person name="Masonjones S."/>
            <person name="Stajich J.E."/>
        </authorList>
    </citation>
    <scope>NUCLEOTIDE SEQUENCE [LARGE SCALE GENOMIC DNA]</scope>
    <source>
        <strain evidence="4 5">CCFEE 5311</strain>
    </source>
</reference>
<dbReference type="Pfam" id="PF25540">
    <property type="entry name" value="DUF7923"/>
    <property type="match status" value="1"/>
</dbReference>
<evidence type="ECO:0000313" key="5">
    <source>
        <dbReference type="Proteomes" id="UP000310066"/>
    </source>
</evidence>
<evidence type="ECO:0000313" key="4">
    <source>
        <dbReference type="EMBL" id="TKA41263.1"/>
    </source>
</evidence>
<evidence type="ECO:0000256" key="1">
    <source>
        <dbReference type="SAM" id="MobiDB-lite"/>
    </source>
</evidence>
<feature type="region of interest" description="Disordered" evidence="1">
    <location>
        <begin position="544"/>
        <end position="616"/>
    </location>
</feature>
<name>A0A4U0UZ04_9PEZI</name>
<dbReference type="InterPro" id="IPR057683">
    <property type="entry name" value="DUF7923"/>
</dbReference>
<dbReference type="STRING" id="329885.A0A4U0UZ04"/>
<dbReference type="Pfam" id="PF25543">
    <property type="entry name" value="zf-CCCH_tandem"/>
    <property type="match status" value="1"/>
</dbReference>
<gene>
    <name evidence="4" type="ORF">B0A54_06165</name>
</gene>
<sequence>MATNGHAITVSTTETDQSHVASFWARYEHLKMHDVLKNVLLEDVLTRYENLVLKHSVYTSEVEAERALTHTALQREQQALANVSQLQHILNRDPFVLVLLDGDGMIFNDRYLRAGEAGGVKAAAVLHDAVQNWAAANVDGCPAEVKVTVRVYANLSGLAGVCTKAGLVASPSQLEEFARGFTRGKMLFDFVDVGPGKDRADVKVAEALRLFLYDYHCRQILFGCSQDNGYARVLEQYVENAEALQRVTLLEGVPFEKELAVLPYPTAKFPTIFRDTKISIPPVDLFADPAPFRPRIDSRGLNAACEAFTPGRSNTNTPLSSYLPKRLSPIHNLLEPTSSPDSLPQHLRTFSSTSVSSSDASNPPSFSWALVAKSSAARLLSSAPTSSSAATPSNGTSVAKEILRNRAGHRVDEPLDYDREEVIRLKKLKMCNQHYIGGGCCHYNAGKSDKCPHKHEIRVTAQERYLLRVVARETPCKKGLFCDDKKCIYGHRCPFPVATEGSLRGSGRCLNGEHCRFGHEMHGVDSKVVKTLASKLAASQGGQSAVSNYSAAPQQQQQQQQQYPPPGQQQGGGGGGGAPPPLVGQQAGAGAYHVAAQLDSNKHTSPTPVANNSLLK</sequence>
<protein>
    <recommendedName>
        <fullName evidence="6">C3H1-type domain-containing protein</fullName>
    </recommendedName>
</protein>
<dbReference type="PANTHER" id="PTHR37543">
    <property type="entry name" value="CCCH ZINC FINGER DNA BINDING PROTEIN (AFU_ORTHOLOGUE AFUA_5G12760)"/>
    <property type="match status" value="1"/>
</dbReference>
<feature type="compositionally biased region" description="Polar residues" evidence="1">
    <location>
        <begin position="603"/>
        <end position="616"/>
    </location>
</feature>
<dbReference type="InterPro" id="IPR057654">
    <property type="entry name" value="Znf-CCCH_tandem"/>
</dbReference>
<proteinExistence type="predicted"/>
<evidence type="ECO:0000259" key="3">
    <source>
        <dbReference type="Pfam" id="PF25543"/>
    </source>
</evidence>
<dbReference type="EMBL" id="NAJP01000028">
    <property type="protein sequence ID" value="TKA41263.1"/>
    <property type="molecule type" value="Genomic_DNA"/>
</dbReference>
<accession>A0A4U0UZ04</accession>
<feature type="domain" description="Tandem CCCH zinc finger" evidence="3">
    <location>
        <begin position="467"/>
        <end position="526"/>
    </location>
</feature>
<feature type="domain" description="DUF7923" evidence="2">
    <location>
        <begin position="91"/>
        <end position="273"/>
    </location>
</feature>
<evidence type="ECO:0008006" key="6">
    <source>
        <dbReference type="Google" id="ProtNLM"/>
    </source>
</evidence>
<feature type="compositionally biased region" description="Low complexity" evidence="1">
    <location>
        <begin position="551"/>
        <end position="562"/>
    </location>
</feature>
<comment type="caution">
    <text evidence="4">The sequence shown here is derived from an EMBL/GenBank/DDBJ whole genome shotgun (WGS) entry which is preliminary data.</text>
</comment>
<dbReference type="PANTHER" id="PTHR37543:SF1">
    <property type="entry name" value="CCCH ZINC FINGER DNA BINDING PROTEIN (AFU_ORTHOLOGUE AFUA_5G12760)"/>
    <property type="match status" value="1"/>
</dbReference>
<dbReference type="AlphaFoldDB" id="A0A4U0UZ04"/>
<evidence type="ECO:0000259" key="2">
    <source>
        <dbReference type="Pfam" id="PF25540"/>
    </source>
</evidence>